<dbReference type="PRINTS" id="PR01773">
    <property type="entry name" value="P38MAPKINASE"/>
</dbReference>
<dbReference type="EC" id="2.7.11.24" evidence="2 14"/>
<dbReference type="InterPro" id="IPR008271">
    <property type="entry name" value="Ser/Thr_kinase_AS"/>
</dbReference>
<evidence type="ECO:0000256" key="13">
    <source>
        <dbReference type="RuleBase" id="RU000304"/>
    </source>
</evidence>
<keyword evidence="6 14" id="KW-0418">Kinase</keyword>
<dbReference type="PROSITE" id="PS50011">
    <property type="entry name" value="PROTEIN_KINASE_DOM"/>
    <property type="match status" value="1"/>
</dbReference>
<dbReference type="InterPro" id="IPR003527">
    <property type="entry name" value="MAP_kinase_CS"/>
</dbReference>
<dbReference type="CDD" id="cd07857">
    <property type="entry name" value="STKc_MPK1"/>
    <property type="match status" value="1"/>
</dbReference>
<gene>
    <name evidence="17" type="ORF">ALEPTO_LOCUS9041</name>
</gene>
<dbReference type="InterPro" id="IPR017441">
    <property type="entry name" value="Protein_kinase_ATP_BS"/>
</dbReference>
<dbReference type="Pfam" id="PF00069">
    <property type="entry name" value="Pkinase"/>
    <property type="match status" value="1"/>
</dbReference>
<proteinExistence type="inferred from homology"/>
<evidence type="ECO:0000256" key="5">
    <source>
        <dbReference type="ARBA" id="ARBA00022741"/>
    </source>
</evidence>
<evidence type="ECO:0000313" key="17">
    <source>
        <dbReference type="EMBL" id="CAG8622907.1"/>
    </source>
</evidence>
<evidence type="ECO:0000256" key="12">
    <source>
        <dbReference type="PROSITE-ProRule" id="PRU10141"/>
    </source>
</evidence>
<dbReference type="SUPFAM" id="SSF56112">
    <property type="entry name" value="Protein kinase-like (PK-like)"/>
    <property type="match status" value="1"/>
</dbReference>
<dbReference type="AlphaFoldDB" id="A0A9N9D1U3"/>
<evidence type="ECO:0000256" key="15">
    <source>
        <dbReference type="SAM" id="MobiDB-lite"/>
    </source>
</evidence>
<comment type="caution">
    <text evidence="17">The sequence shown here is derived from an EMBL/GenBank/DDBJ whole genome shotgun (WGS) entry which is preliminary data.</text>
</comment>
<dbReference type="PROSITE" id="PS00108">
    <property type="entry name" value="PROTEIN_KINASE_ST"/>
    <property type="match status" value="1"/>
</dbReference>
<dbReference type="Gene3D" id="1.10.510.10">
    <property type="entry name" value="Transferase(Phosphotransferase) domain 1"/>
    <property type="match status" value="1"/>
</dbReference>
<dbReference type="EMBL" id="CAJVPS010006219">
    <property type="protein sequence ID" value="CAG8622907.1"/>
    <property type="molecule type" value="Genomic_DNA"/>
</dbReference>
<comment type="catalytic activity">
    <reaction evidence="9">
        <text>L-threonyl-[protein] + ATP = O-phospho-L-threonyl-[protein] + ADP + H(+)</text>
        <dbReference type="Rhea" id="RHEA:46608"/>
        <dbReference type="Rhea" id="RHEA-COMP:11060"/>
        <dbReference type="Rhea" id="RHEA-COMP:11605"/>
        <dbReference type="ChEBI" id="CHEBI:15378"/>
        <dbReference type="ChEBI" id="CHEBI:30013"/>
        <dbReference type="ChEBI" id="CHEBI:30616"/>
        <dbReference type="ChEBI" id="CHEBI:61977"/>
        <dbReference type="ChEBI" id="CHEBI:456216"/>
        <dbReference type="EC" id="2.7.11.24"/>
    </reaction>
    <physiologicalReaction direction="left-to-right" evidence="9">
        <dbReference type="Rhea" id="RHEA:46609"/>
    </physiologicalReaction>
</comment>
<reference evidence="17" key="1">
    <citation type="submission" date="2021-06" db="EMBL/GenBank/DDBJ databases">
        <authorList>
            <person name="Kallberg Y."/>
            <person name="Tangrot J."/>
            <person name="Rosling A."/>
        </authorList>
    </citation>
    <scope>NUCLEOTIDE SEQUENCE</scope>
    <source>
        <strain evidence="17">FL130A</strain>
    </source>
</reference>
<dbReference type="PANTHER" id="PTHR24055">
    <property type="entry name" value="MITOGEN-ACTIVATED PROTEIN KINASE"/>
    <property type="match status" value="1"/>
</dbReference>
<keyword evidence="8 14" id="KW-0460">Magnesium</keyword>
<dbReference type="Gene3D" id="3.30.200.20">
    <property type="entry name" value="Phosphorylase Kinase, domain 1"/>
    <property type="match status" value="1"/>
</dbReference>
<dbReference type="GO" id="GO:0004707">
    <property type="term" value="F:MAP kinase activity"/>
    <property type="evidence" value="ECO:0007669"/>
    <property type="project" value="UniProtKB-EC"/>
</dbReference>
<feature type="region of interest" description="Disordered" evidence="15">
    <location>
        <begin position="374"/>
        <end position="396"/>
    </location>
</feature>
<evidence type="ECO:0000259" key="16">
    <source>
        <dbReference type="PROSITE" id="PS50011"/>
    </source>
</evidence>
<dbReference type="PROSITE" id="PS00107">
    <property type="entry name" value="PROTEIN_KINASE_ATP"/>
    <property type="match status" value="1"/>
</dbReference>
<name>A0A9N9D1U3_9GLOM</name>
<dbReference type="FunFam" id="3.30.200.20:FF:000157">
    <property type="entry name" value="Mitogen-activated protein kinase"/>
    <property type="match status" value="1"/>
</dbReference>
<dbReference type="PROSITE" id="PS01351">
    <property type="entry name" value="MAPK"/>
    <property type="match status" value="1"/>
</dbReference>
<evidence type="ECO:0000256" key="14">
    <source>
        <dbReference type="RuleBase" id="RU361165"/>
    </source>
</evidence>
<evidence type="ECO:0000256" key="3">
    <source>
        <dbReference type="ARBA" id="ARBA00022527"/>
    </source>
</evidence>
<keyword evidence="4 14" id="KW-0808">Transferase</keyword>
<dbReference type="InterPro" id="IPR050117">
    <property type="entry name" value="MAPK"/>
</dbReference>
<evidence type="ECO:0000256" key="8">
    <source>
        <dbReference type="ARBA" id="ARBA00022842"/>
    </source>
</evidence>
<dbReference type="FunFam" id="1.10.510.10:FF:000013">
    <property type="entry name" value="Mitogen-activated protein kinase"/>
    <property type="match status" value="1"/>
</dbReference>
<feature type="compositionally biased region" description="Basic and acidic residues" evidence="15">
    <location>
        <begin position="421"/>
        <end position="434"/>
    </location>
</feature>
<accession>A0A9N9D1U3</accession>
<organism evidence="17 18">
    <name type="scientific">Ambispora leptoticha</name>
    <dbReference type="NCBI Taxonomy" id="144679"/>
    <lineage>
        <taxon>Eukaryota</taxon>
        <taxon>Fungi</taxon>
        <taxon>Fungi incertae sedis</taxon>
        <taxon>Mucoromycota</taxon>
        <taxon>Glomeromycotina</taxon>
        <taxon>Glomeromycetes</taxon>
        <taxon>Archaeosporales</taxon>
        <taxon>Ambisporaceae</taxon>
        <taxon>Ambispora</taxon>
    </lineage>
</organism>
<evidence type="ECO:0000256" key="6">
    <source>
        <dbReference type="ARBA" id="ARBA00022777"/>
    </source>
</evidence>
<evidence type="ECO:0000313" key="18">
    <source>
        <dbReference type="Proteomes" id="UP000789508"/>
    </source>
</evidence>
<feature type="domain" description="Protein kinase" evidence="16">
    <location>
        <begin position="19"/>
        <end position="310"/>
    </location>
</feature>
<evidence type="ECO:0000256" key="11">
    <source>
        <dbReference type="ARBA" id="ARBA00061056"/>
    </source>
</evidence>
<dbReference type="GO" id="GO:0005524">
    <property type="term" value="F:ATP binding"/>
    <property type="evidence" value="ECO:0007669"/>
    <property type="project" value="UniProtKB-UniRule"/>
</dbReference>
<evidence type="ECO:0000256" key="9">
    <source>
        <dbReference type="ARBA" id="ARBA00047919"/>
    </source>
</evidence>
<feature type="binding site" evidence="12">
    <location>
        <position position="49"/>
    </location>
    <ligand>
        <name>ATP</name>
        <dbReference type="ChEBI" id="CHEBI:30616"/>
    </ligand>
</feature>
<dbReference type="InterPro" id="IPR008352">
    <property type="entry name" value="MAPK_HOG-like"/>
</dbReference>
<keyword evidence="5 12" id="KW-0547">Nucleotide-binding</keyword>
<keyword evidence="3 13" id="KW-0723">Serine/threonine-protein kinase</keyword>
<dbReference type="InterPro" id="IPR000719">
    <property type="entry name" value="Prot_kinase_dom"/>
</dbReference>
<evidence type="ECO:0000256" key="1">
    <source>
        <dbReference type="ARBA" id="ARBA00001946"/>
    </source>
</evidence>
<keyword evidence="7 12" id="KW-0067">ATP-binding</keyword>
<dbReference type="SMART" id="SM00220">
    <property type="entry name" value="S_TKc"/>
    <property type="match status" value="1"/>
</dbReference>
<feature type="region of interest" description="Disordered" evidence="15">
    <location>
        <begin position="412"/>
        <end position="434"/>
    </location>
</feature>
<keyword evidence="18" id="KW-1185">Reference proteome</keyword>
<evidence type="ECO:0000256" key="2">
    <source>
        <dbReference type="ARBA" id="ARBA00012411"/>
    </source>
</evidence>
<comment type="activity regulation">
    <text evidence="14">Activated by threonine and tyrosine phosphorylation.</text>
</comment>
<comment type="cofactor">
    <cofactor evidence="1 14">
        <name>Mg(2+)</name>
        <dbReference type="ChEBI" id="CHEBI:18420"/>
    </cofactor>
</comment>
<dbReference type="Proteomes" id="UP000789508">
    <property type="component" value="Unassembled WGS sequence"/>
</dbReference>
<evidence type="ECO:0000256" key="10">
    <source>
        <dbReference type="ARBA" id="ARBA00048130"/>
    </source>
</evidence>
<dbReference type="OrthoDB" id="192887at2759"/>
<comment type="similarity">
    <text evidence="11 14">Belongs to the protein kinase superfamily. Ser/Thr protein kinase family. MAP kinase subfamily.</text>
</comment>
<sequence>MGRHSFPVLNQQFLVDEKYQFIRELGQGAYGVVCAARNTQTNEGVAIKKVTNVFNKTILTKRALREVKLLQHFRGHKNITCLFDMDIINPLDYNEIYLYEELMEADLHAIIRSKQPLTDAHYQSFTYQILCGLKYIHSANVLHRDLKPGNLLVNADCELKICDFGLARGFSEDPEANTGFMTEYVATRWYRAPEIMLSFQSYTKAIDLWSVGCILAELLGGVPLFKGRDYVDQLNQILQTLGTPNDETLTRIGSPRAQEYIRNLPYMHKKPFQELFPNANPLAIDLIERLLAFDPSQRITVEQALEHPYLAVWHDPNDEPVCNSTFDFSSFESINDPQQMRIMIAEEVANFRALVRRQQLPQLSVSTSAANVPFGGRNSTNAGLSRIPDRDTILNSPTAIRDPEALVVGTGHYQPPPGLAKSEDLERELSGGVV</sequence>
<dbReference type="InterPro" id="IPR011009">
    <property type="entry name" value="Kinase-like_dom_sf"/>
</dbReference>
<comment type="catalytic activity">
    <reaction evidence="10">
        <text>L-seryl-[protein] + ATP = O-phospho-L-seryl-[protein] + ADP + H(+)</text>
        <dbReference type="Rhea" id="RHEA:17989"/>
        <dbReference type="Rhea" id="RHEA-COMP:9863"/>
        <dbReference type="Rhea" id="RHEA-COMP:11604"/>
        <dbReference type="ChEBI" id="CHEBI:15378"/>
        <dbReference type="ChEBI" id="CHEBI:29999"/>
        <dbReference type="ChEBI" id="CHEBI:30616"/>
        <dbReference type="ChEBI" id="CHEBI:83421"/>
        <dbReference type="ChEBI" id="CHEBI:456216"/>
        <dbReference type="EC" id="2.7.11.24"/>
    </reaction>
    <physiologicalReaction direction="left-to-right" evidence="10">
        <dbReference type="Rhea" id="RHEA:17990"/>
    </physiologicalReaction>
</comment>
<protein>
    <recommendedName>
        <fullName evidence="2 14">Mitogen-activated protein kinase</fullName>
        <ecNumber evidence="2 14">2.7.11.24</ecNumber>
    </recommendedName>
</protein>
<evidence type="ECO:0000256" key="7">
    <source>
        <dbReference type="ARBA" id="ARBA00022840"/>
    </source>
</evidence>
<evidence type="ECO:0000256" key="4">
    <source>
        <dbReference type="ARBA" id="ARBA00022679"/>
    </source>
</evidence>